<organism evidence="2">
    <name type="scientific">uncultured Armatimonadetes bacterium</name>
    <dbReference type="NCBI Taxonomy" id="157466"/>
    <lineage>
        <taxon>Bacteria</taxon>
        <taxon>Bacillati</taxon>
        <taxon>Armatimonadota</taxon>
        <taxon>environmental samples</taxon>
    </lineage>
</organism>
<reference evidence="2" key="1">
    <citation type="submission" date="2020-02" db="EMBL/GenBank/DDBJ databases">
        <authorList>
            <person name="Meier V. D."/>
        </authorList>
    </citation>
    <scope>NUCLEOTIDE SEQUENCE</scope>
    <source>
        <strain evidence="2">AVDCRST_MAG63</strain>
    </source>
</reference>
<dbReference type="Pfam" id="PF04266">
    <property type="entry name" value="ASCH"/>
    <property type="match status" value="1"/>
</dbReference>
<dbReference type="SUPFAM" id="SSF88697">
    <property type="entry name" value="PUA domain-like"/>
    <property type="match status" value="1"/>
</dbReference>
<gene>
    <name evidence="2" type="ORF">AVDCRST_MAG63-4068</name>
</gene>
<dbReference type="SMART" id="SM01022">
    <property type="entry name" value="ASCH"/>
    <property type="match status" value="1"/>
</dbReference>
<accession>A0A6J4JMY1</accession>
<feature type="domain" description="ASCH" evidence="1">
    <location>
        <begin position="4"/>
        <end position="114"/>
    </location>
</feature>
<evidence type="ECO:0000259" key="1">
    <source>
        <dbReference type="SMART" id="SM01022"/>
    </source>
</evidence>
<dbReference type="InterPro" id="IPR015947">
    <property type="entry name" value="PUA-like_sf"/>
</dbReference>
<proteinExistence type="predicted"/>
<dbReference type="InterPro" id="IPR007374">
    <property type="entry name" value="ASCH_domain"/>
</dbReference>
<dbReference type="EMBL" id="CADCTO010000494">
    <property type="protein sequence ID" value="CAA9282733.1"/>
    <property type="molecule type" value="Genomic_DNA"/>
</dbReference>
<dbReference type="AlphaFoldDB" id="A0A6J4JMY1"/>
<protein>
    <recommendedName>
        <fullName evidence="1">ASCH domain-containing protein</fullName>
    </recommendedName>
</protein>
<evidence type="ECO:0000313" key="2">
    <source>
        <dbReference type="EMBL" id="CAA9282733.1"/>
    </source>
</evidence>
<name>A0A6J4JMY1_9BACT</name>
<sequence>MFALNFYNDLYGDALRKGRKSATIRLGDKSSKYQTGQIVWVTIGQRFGRHHKLFTAILDEVEVKPIRELSPRDIQRENPEFRAQDDVLGLLSRVYDRPVTPDDIVTIIYFSPIDEYGLEGVSIG</sequence>